<protein>
    <submittedName>
        <fullName evidence="1 2">Uncharacterized protein</fullName>
    </submittedName>
</protein>
<dbReference type="AlphaFoldDB" id="A0A0Q3E4K0"/>
<reference evidence="1" key="2">
    <citation type="submission" date="2017-06" db="EMBL/GenBank/DDBJ databases">
        <title>WGS assembly of Brachypodium distachyon.</title>
        <authorList>
            <consortium name="The International Brachypodium Initiative"/>
            <person name="Lucas S."/>
            <person name="Harmon-Smith M."/>
            <person name="Lail K."/>
            <person name="Tice H."/>
            <person name="Grimwood J."/>
            <person name="Bruce D."/>
            <person name="Barry K."/>
            <person name="Shu S."/>
            <person name="Lindquist E."/>
            <person name="Wang M."/>
            <person name="Pitluck S."/>
            <person name="Vogel J.P."/>
            <person name="Garvin D.F."/>
            <person name="Mockler T.C."/>
            <person name="Schmutz J."/>
            <person name="Rokhsar D."/>
            <person name="Bevan M.W."/>
        </authorList>
    </citation>
    <scope>NUCLEOTIDE SEQUENCE</scope>
    <source>
        <strain evidence="1">Bd21</strain>
    </source>
</reference>
<dbReference type="EnsemblPlants" id="KQJ82623">
    <property type="protein sequence ID" value="KQJ82623"/>
    <property type="gene ID" value="BRADI_5g10093v3"/>
</dbReference>
<name>A0A0Q3E4K0_BRADI</name>
<dbReference type="Proteomes" id="UP000008810">
    <property type="component" value="Chromosome 5"/>
</dbReference>
<accession>A0A0Q3E4K0</accession>
<sequence>MRWRRVDFGGSGHHEAVDSPFNLHTRGPLCGFWEQRPIVVHQIVVWIGHEEHQPMGGALDLIRRRGDHLYQKQRRSCSPPGNWPRRQVCRLRYAGFRWSWVLLSVGALHGGPRRRSLRTHGIFHPLRWQLKRKHKTRGVWSCRSSYTCPIRTSF</sequence>
<dbReference type="EnsemblPlants" id="KQJ82622">
    <property type="protein sequence ID" value="KQJ82622"/>
    <property type="gene ID" value="BRADI_5g10093v3"/>
</dbReference>
<dbReference type="EMBL" id="CM000884">
    <property type="protein sequence ID" value="KQJ82622.1"/>
    <property type="molecule type" value="Genomic_DNA"/>
</dbReference>
<dbReference type="Gramene" id="KQJ82623">
    <property type="protein sequence ID" value="KQJ82623"/>
    <property type="gene ID" value="BRADI_5g10093v3"/>
</dbReference>
<evidence type="ECO:0000313" key="3">
    <source>
        <dbReference type="Proteomes" id="UP000008810"/>
    </source>
</evidence>
<gene>
    <name evidence="1" type="ORF">BRADI_5g10093v3</name>
</gene>
<proteinExistence type="predicted"/>
<reference evidence="1 2" key="1">
    <citation type="journal article" date="2010" name="Nature">
        <title>Genome sequencing and analysis of the model grass Brachypodium distachyon.</title>
        <authorList>
            <consortium name="International Brachypodium Initiative"/>
        </authorList>
    </citation>
    <scope>NUCLEOTIDE SEQUENCE [LARGE SCALE GENOMIC DNA]</scope>
    <source>
        <strain evidence="1 2">Bd21</strain>
    </source>
</reference>
<dbReference type="InParanoid" id="A0A0Q3E4K0"/>
<evidence type="ECO:0000313" key="1">
    <source>
        <dbReference type="EMBL" id="KQJ82622.1"/>
    </source>
</evidence>
<reference evidence="2" key="3">
    <citation type="submission" date="2018-08" db="UniProtKB">
        <authorList>
            <consortium name="EnsemblPlants"/>
        </authorList>
    </citation>
    <scope>IDENTIFICATION</scope>
    <source>
        <strain evidence="2">cv. Bd21</strain>
    </source>
</reference>
<dbReference type="EMBL" id="CM000884">
    <property type="protein sequence ID" value="KQJ82623.1"/>
    <property type="molecule type" value="Genomic_DNA"/>
</dbReference>
<keyword evidence="3" id="KW-1185">Reference proteome</keyword>
<organism evidence="1">
    <name type="scientific">Brachypodium distachyon</name>
    <name type="common">Purple false brome</name>
    <name type="synonym">Trachynia distachya</name>
    <dbReference type="NCBI Taxonomy" id="15368"/>
    <lineage>
        <taxon>Eukaryota</taxon>
        <taxon>Viridiplantae</taxon>
        <taxon>Streptophyta</taxon>
        <taxon>Embryophyta</taxon>
        <taxon>Tracheophyta</taxon>
        <taxon>Spermatophyta</taxon>
        <taxon>Magnoliopsida</taxon>
        <taxon>Liliopsida</taxon>
        <taxon>Poales</taxon>
        <taxon>Poaceae</taxon>
        <taxon>BOP clade</taxon>
        <taxon>Pooideae</taxon>
        <taxon>Stipodae</taxon>
        <taxon>Brachypodieae</taxon>
        <taxon>Brachypodium</taxon>
    </lineage>
</organism>
<evidence type="ECO:0000313" key="2">
    <source>
        <dbReference type="EnsemblPlants" id="KQJ82622"/>
    </source>
</evidence>
<dbReference type="Gramene" id="KQJ82622">
    <property type="protein sequence ID" value="KQJ82622"/>
    <property type="gene ID" value="BRADI_5g10093v3"/>
</dbReference>